<dbReference type="CDD" id="cd01745">
    <property type="entry name" value="GATase1_2"/>
    <property type="match status" value="1"/>
</dbReference>
<evidence type="ECO:0000313" key="1">
    <source>
        <dbReference type="EMBL" id="SUP41083.1"/>
    </source>
</evidence>
<reference evidence="1 2" key="1">
    <citation type="submission" date="2018-06" db="EMBL/GenBank/DDBJ databases">
        <authorList>
            <consortium name="Pathogen Informatics"/>
            <person name="Doyle S."/>
        </authorList>
    </citation>
    <scope>NUCLEOTIDE SEQUENCE [LARGE SCALE GENOMIC DNA]</scope>
    <source>
        <strain evidence="1 2">NCTC12020</strain>
    </source>
</reference>
<sequence>MKRPFIGISGSQLRDDHGSFVELQRSYVNQDYVRSIESQGGVPVIIPLTLDEEVIVETISRLDGLLLSGGHDIFPLNYGEEPLQGLEEVWPERDQFDFMLLKAAMEKEIPILAICRGHQIVNVYMGGTLYQDLKYDTNCTLKHVQNQTPSMAFHTVDIEADSKLAQLIGNTRWVTNSHHHQMVHRVGEGLKVTAVAKDGVVEGLEGTEYPWLVTCQFHPEMMINRSSEAKLLFKGFIEAASTVMG</sequence>
<dbReference type="GO" id="GO:0033969">
    <property type="term" value="F:gamma-glutamyl-gamma-aminobutyrate hydrolase activity"/>
    <property type="evidence" value="ECO:0007669"/>
    <property type="project" value="TreeGrafter"/>
</dbReference>
<dbReference type="RefSeq" id="WP_115309722.1">
    <property type="nucleotide sequence ID" value="NZ_UHIO01000001.1"/>
</dbReference>
<dbReference type="GO" id="GO:0016757">
    <property type="term" value="F:glycosyltransferase activity"/>
    <property type="evidence" value="ECO:0007669"/>
    <property type="project" value="UniProtKB-KW"/>
</dbReference>
<accession>A0A380NHA6</accession>
<dbReference type="PANTHER" id="PTHR43235:SF1">
    <property type="entry name" value="GLUTAMINE AMIDOTRANSFERASE PB2B2.05-RELATED"/>
    <property type="match status" value="1"/>
</dbReference>
<dbReference type="OrthoDB" id="9813383at2"/>
<dbReference type="InterPro" id="IPR011697">
    <property type="entry name" value="Peptidase_C26"/>
</dbReference>
<evidence type="ECO:0000313" key="2">
    <source>
        <dbReference type="Proteomes" id="UP000255367"/>
    </source>
</evidence>
<dbReference type="Pfam" id="PF07722">
    <property type="entry name" value="Peptidase_C26"/>
    <property type="match status" value="1"/>
</dbReference>
<gene>
    <name evidence="1" type="ORF">NCTC12020_00477</name>
</gene>
<protein>
    <submittedName>
        <fullName evidence="1">Glutamine amidotransferase Rv2859c</fullName>
        <ecNumber evidence="1">2.4.2.-</ecNumber>
    </submittedName>
</protein>
<dbReference type="SUPFAM" id="SSF52317">
    <property type="entry name" value="Class I glutamine amidotransferase-like"/>
    <property type="match status" value="1"/>
</dbReference>
<name>A0A380NHA6_9FIRM</name>
<keyword evidence="2" id="KW-1185">Reference proteome</keyword>
<dbReference type="EC" id="2.4.2.-" evidence="1"/>
<dbReference type="FunFam" id="3.40.50.880:FF:000030">
    <property type="entry name" value="Gamma-glutamyl-gamma-aminobutyrate hydrolase PuuD"/>
    <property type="match status" value="1"/>
</dbReference>
<dbReference type="EMBL" id="UHIO01000001">
    <property type="protein sequence ID" value="SUP41083.1"/>
    <property type="molecule type" value="Genomic_DNA"/>
</dbReference>
<dbReference type="AlphaFoldDB" id="A0A380NHA6"/>
<dbReference type="GO" id="GO:0006598">
    <property type="term" value="P:polyamine catabolic process"/>
    <property type="evidence" value="ECO:0007669"/>
    <property type="project" value="TreeGrafter"/>
</dbReference>
<dbReference type="PROSITE" id="PS51273">
    <property type="entry name" value="GATASE_TYPE_1"/>
    <property type="match status" value="1"/>
</dbReference>
<dbReference type="Gene3D" id="3.40.50.880">
    <property type="match status" value="1"/>
</dbReference>
<keyword evidence="1" id="KW-0328">Glycosyltransferase</keyword>
<dbReference type="InterPro" id="IPR044668">
    <property type="entry name" value="PuuD-like"/>
</dbReference>
<proteinExistence type="predicted"/>
<organism evidence="1 2">
    <name type="scientific">Veillonella criceti</name>
    <dbReference type="NCBI Taxonomy" id="103891"/>
    <lineage>
        <taxon>Bacteria</taxon>
        <taxon>Bacillati</taxon>
        <taxon>Bacillota</taxon>
        <taxon>Negativicutes</taxon>
        <taxon>Veillonellales</taxon>
        <taxon>Veillonellaceae</taxon>
        <taxon>Veillonella</taxon>
    </lineage>
</organism>
<dbReference type="GO" id="GO:0005829">
    <property type="term" value="C:cytosol"/>
    <property type="evidence" value="ECO:0007669"/>
    <property type="project" value="TreeGrafter"/>
</dbReference>
<dbReference type="Proteomes" id="UP000255367">
    <property type="component" value="Unassembled WGS sequence"/>
</dbReference>
<keyword evidence="1" id="KW-0808">Transferase</keyword>
<keyword evidence="1" id="KW-0315">Glutamine amidotransferase</keyword>
<dbReference type="PANTHER" id="PTHR43235">
    <property type="entry name" value="GLUTAMINE AMIDOTRANSFERASE PB2B2.05-RELATED"/>
    <property type="match status" value="1"/>
</dbReference>
<dbReference type="InterPro" id="IPR029062">
    <property type="entry name" value="Class_I_gatase-like"/>
</dbReference>